<dbReference type="OrthoDB" id="3358017at2759"/>
<keyword evidence="2 5" id="KW-0812">Transmembrane</keyword>
<evidence type="ECO:0008006" key="8">
    <source>
        <dbReference type="Google" id="ProtNLM"/>
    </source>
</evidence>
<evidence type="ECO:0000313" key="6">
    <source>
        <dbReference type="EMBL" id="KIN05255.1"/>
    </source>
</evidence>
<evidence type="ECO:0000256" key="2">
    <source>
        <dbReference type="ARBA" id="ARBA00022692"/>
    </source>
</evidence>
<evidence type="ECO:0000256" key="1">
    <source>
        <dbReference type="ARBA" id="ARBA00004141"/>
    </source>
</evidence>
<gene>
    <name evidence="6" type="ORF">OIDMADRAFT_115658</name>
</gene>
<evidence type="ECO:0000256" key="4">
    <source>
        <dbReference type="ARBA" id="ARBA00023136"/>
    </source>
</evidence>
<feature type="transmembrane region" description="Helical" evidence="5">
    <location>
        <begin position="152"/>
        <end position="175"/>
    </location>
</feature>
<feature type="transmembrane region" description="Helical" evidence="5">
    <location>
        <begin position="16"/>
        <end position="36"/>
    </location>
</feature>
<proteinExistence type="predicted"/>
<dbReference type="InterPro" id="IPR007568">
    <property type="entry name" value="RTA1"/>
</dbReference>
<feature type="transmembrane region" description="Helical" evidence="5">
    <location>
        <begin position="77"/>
        <end position="98"/>
    </location>
</feature>
<dbReference type="PANTHER" id="PTHR31465">
    <property type="entry name" value="PROTEIN RTA1-RELATED"/>
    <property type="match status" value="1"/>
</dbReference>
<dbReference type="InParanoid" id="A0A0C3HQG2"/>
<feature type="transmembrane region" description="Helical" evidence="5">
    <location>
        <begin position="233"/>
        <end position="253"/>
    </location>
</feature>
<organism evidence="6 7">
    <name type="scientific">Oidiodendron maius (strain Zn)</name>
    <dbReference type="NCBI Taxonomy" id="913774"/>
    <lineage>
        <taxon>Eukaryota</taxon>
        <taxon>Fungi</taxon>
        <taxon>Dikarya</taxon>
        <taxon>Ascomycota</taxon>
        <taxon>Pezizomycotina</taxon>
        <taxon>Leotiomycetes</taxon>
        <taxon>Leotiomycetes incertae sedis</taxon>
        <taxon>Myxotrichaceae</taxon>
        <taxon>Oidiodendron</taxon>
    </lineage>
</organism>
<feature type="transmembrane region" description="Helical" evidence="5">
    <location>
        <begin position="118"/>
        <end position="140"/>
    </location>
</feature>
<dbReference type="AlphaFoldDB" id="A0A0C3HQG2"/>
<evidence type="ECO:0000256" key="3">
    <source>
        <dbReference type="ARBA" id="ARBA00022989"/>
    </source>
</evidence>
<dbReference type="PANTHER" id="PTHR31465:SF33">
    <property type="entry name" value="DOMAIN PROTEIN, PUTATIVE (AFU_ORTHOLOGUE AFUA_5G01310)-RELATED"/>
    <property type="match status" value="1"/>
</dbReference>
<feature type="transmembrane region" description="Helical" evidence="5">
    <location>
        <begin position="201"/>
        <end position="218"/>
    </location>
</feature>
<dbReference type="STRING" id="913774.A0A0C3HQG2"/>
<evidence type="ECO:0000256" key="5">
    <source>
        <dbReference type="SAM" id="Phobius"/>
    </source>
</evidence>
<feature type="transmembrane region" description="Helical" evidence="5">
    <location>
        <begin position="43"/>
        <end position="65"/>
    </location>
</feature>
<dbReference type="GO" id="GO:0016020">
    <property type="term" value="C:membrane"/>
    <property type="evidence" value="ECO:0007669"/>
    <property type="project" value="UniProtKB-SubCell"/>
</dbReference>
<dbReference type="EMBL" id="KN832872">
    <property type="protein sequence ID" value="KIN05255.1"/>
    <property type="molecule type" value="Genomic_DNA"/>
</dbReference>
<dbReference type="HOGENOM" id="CLU_033465_3_1_1"/>
<dbReference type="Proteomes" id="UP000054321">
    <property type="component" value="Unassembled WGS sequence"/>
</dbReference>
<reference evidence="6 7" key="1">
    <citation type="submission" date="2014-04" db="EMBL/GenBank/DDBJ databases">
        <authorList>
            <consortium name="DOE Joint Genome Institute"/>
            <person name="Kuo A."/>
            <person name="Martino E."/>
            <person name="Perotto S."/>
            <person name="Kohler A."/>
            <person name="Nagy L.G."/>
            <person name="Floudas D."/>
            <person name="Copeland A."/>
            <person name="Barry K.W."/>
            <person name="Cichocki N."/>
            <person name="Veneault-Fourrey C."/>
            <person name="LaButti K."/>
            <person name="Lindquist E.A."/>
            <person name="Lipzen A."/>
            <person name="Lundell T."/>
            <person name="Morin E."/>
            <person name="Murat C."/>
            <person name="Sun H."/>
            <person name="Tunlid A."/>
            <person name="Henrissat B."/>
            <person name="Grigoriev I.V."/>
            <person name="Hibbett D.S."/>
            <person name="Martin F."/>
            <person name="Nordberg H.P."/>
            <person name="Cantor M.N."/>
            <person name="Hua S.X."/>
        </authorList>
    </citation>
    <scope>NUCLEOTIDE SEQUENCE [LARGE SCALE GENOMIC DNA]</scope>
    <source>
        <strain evidence="6 7">Zn</strain>
    </source>
</reference>
<comment type="subcellular location">
    <subcellularLocation>
        <location evidence="1">Membrane</location>
        <topology evidence="1">Multi-pass membrane protein</topology>
    </subcellularLocation>
</comment>
<keyword evidence="4 5" id="KW-0472">Membrane</keyword>
<protein>
    <recommendedName>
        <fullName evidence="8">RTA1 like protein</fullName>
    </recommendedName>
</protein>
<keyword evidence="7" id="KW-1185">Reference proteome</keyword>
<keyword evidence="3 5" id="KW-1133">Transmembrane helix</keyword>
<sequence>MTSGDNDNGIYPYHPNRIVCIGAAILFGTSALYHLYSMILKKTWFYSALVVGSMMMTIGYVARYFSAKEPSQMMPYVMQSLFIILPPSLYAATIYMIYGRIVLFVNAPNASLIRPTRVTKVFVIGDVFAFFMQAGGGGMMVQESLSHLGQKIMLLGLFVQLAFFGLFLVISLVFWKRMRSSPSQYTIPIYGKHAWDTLLKLLFYAAALIILRCIYRIIEFSQGYTGYLASHEVFLYLFDAFPMLVVQVMFHFVHAGDVFPRGTTMGKLARQRESAVSLQERV</sequence>
<evidence type="ECO:0000313" key="7">
    <source>
        <dbReference type="Proteomes" id="UP000054321"/>
    </source>
</evidence>
<reference evidence="7" key="2">
    <citation type="submission" date="2015-01" db="EMBL/GenBank/DDBJ databases">
        <title>Evolutionary Origins and Diversification of the Mycorrhizal Mutualists.</title>
        <authorList>
            <consortium name="DOE Joint Genome Institute"/>
            <consortium name="Mycorrhizal Genomics Consortium"/>
            <person name="Kohler A."/>
            <person name="Kuo A."/>
            <person name="Nagy L.G."/>
            <person name="Floudas D."/>
            <person name="Copeland A."/>
            <person name="Barry K.W."/>
            <person name="Cichocki N."/>
            <person name="Veneault-Fourrey C."/>
            <person name="LaButti K."/>
            <person name="Lindquist E.A."/>
            <person name="Lipzen A."/>
            <person name="Lundell T."/>
            <person name="Morin E."/>
            <person name="Murat C."/>
            <person name="Riley R."/>
            <person name="Ohm R."/>
            <person name="Sun H."/>
            <person name="Tunlid A."/>
            <person name="Henrissat B."/>
            <person name="Grigoriev I.V."/>
            <person name="Hibbett D.S."/>
            <person name="Martin F."/>
        </authorList>
    </citation>
    <scope>NUCLEOTIDE SEQUENCE [LARGE SCALE GENOMIC DNA]</scope>
    <source>
        <strain evidence="7">Zn</strain>
    </source>
</reference>
<dbReference type="Pfam" id="PF04479">
    <property type="entry name" value="RTA1"/>
    <property type="match status" value="1"/>
</dbReference>
<accession>A0A0C3HQG2</accession>
<name>A0A0C3HQG2_OIDMZ</name>